<feature type="domain" description="DUF5672" evidence="1">
    <location>
        <begin position="19"/>
        <end position="146"/>
    </location>
</feature>
<sequence>MEERSRITLIDLHVDNLTICQYNELFKCESFYHHIPTETFLVFQTDTMIFEKHRHLIYDFLQYDYVVSPWKKTFKFAEKCNYVGNGGLSLRKKSKMLSILHTDIHTVENEDIFFSRNQEGVQKPDYEMAKKFSMETVFSDITFGCHAPWKWLDTNLLYAVYPEVKQLVELQYVE</sequence>
<reference evidence="2" key="1">
    <citation type="journal article" date="2020" name="Nature">
        <title>Giant virus diversity and host interactions through global metagenomics.</title>
        <authorList>
            <person name="Schulz F."/>
            <person name="Roux S."/>
            <person name="Paez-Espino D."/>
            <person name="Jungbluth S."/>
            <person name="Walsh D.A."/>
            <person name="Denef V.J."/>
            <person name="McMahon K.D."/>
            <person name="Konstantinidis K.T."/>
            <person name="Eloe-Fadrosh E.A."/>
            <person name="Kyrpides N.C."/>
            <person name="Woyke T."/>
        </authorList>
    </citation>
    <scope>NUCLEOTIDE SEQUENCE</scope>
    <source>
        <strain evidence="2">GVMAG-S-1035118-87</strain>
    </source>
</reference>
<protein>
    <recommendedName>
        <fullName evidence="1">DUF5672 domain-containing protein</fullName>
    </recommendedName>
</protein>
<evidence type="ECO:0000313" key="2">
    <source>
        <dbReference type="EMBL" id="QHS79177.1"/>
    </source>
</evidence>
<organism evidence="2">
    <name type="scientific">viral metagenome</name>
    <dbReference type="NCBI Taxonomy" id="1070528"/>
    <lineage>
        <taxon>unclassified sequences</taxon>
        <taxon>metagenomes</taxon>
        <taxon>organismal metagenomes</taxon>
    </lineage>
</organism>
<dbReference type="EMBL" id="MN740626">
    <property type="protein sequence ID" value="QHS79177.1"/>
    <property type="molecule type" value="Genomic_DNA"/>
</dbReference>
<dbReference type="InterPro" id="IPR043729">
    <property type="entry name" value="DUF5672"/>
</dbReference>
<dbReference type="AlphaFoldDB" id="A0A6C0AH90"/>
<proteinExistence type="predicted"/>
<accession>A0A6C0AH90</accession>
<dbReference type="Pfam" id="PF18922">
    <property type="entry name" value="DUF5672"/>
    <property type="match status" value="1"/>
</dbReference>
<evidence type="ECO:0000259" key="1">
    <source>
        <dbReference type="Pfam" id="PF18922"/>
    </source>
</evidence>
<name>A0A6C0AH90_9ZZZZ</name>